<name>A0A7J7DB90_TRIWF</name>
<dbReference type="Proteomes" id="UP000593562">
    <property type="component" value="Unassembled WGS sequence"/>
</dbReference>
<comment type="caution">
    <text evidence="2">The sequence shown here is derived from an EMBL/GenBank/DDBJ whole genome shotgun (WGS) entry which is preliminary data.</text>
</comment>
<sequence>MAAFSANKKSKTSNHITQGHLMPPSHSGSPAPWFSLVVKGSANPEMTPPVHQVQQSYYSTDQRYLGCGHYSGFAPCGSPTGIGGPFATRQATPPRGWHEPRSIANYGLASNLIVCIATPDSGPVGSPSVYHGRSGKRCWVYILVA</sequence>
<proteinExistence type="predicted"/>
<protein>
    <submittedName>
        <fullName evidence="2">Uncharacterized protein</fullName>
    </submittedName>
</protein>
<accession>A0A7J7DB90</accession>
<keyword evidence="3" id="KW-1185">Reference proteome</keyword>
<dbReference type="InParanoid" id="A0A7J7DB90"/>
<evidence type="ECO:0000313" key="3">
    <source>
        <dbReference type="Proteomes" id="UP000593562"/>
    </source>
</evidence>
<organism evidence="2 3">
    <name type="scientific">Tripterygium wilfordii</name>
    <name type="common">Thunder God vine</name>
    <dbReference type="NCBI Taxonomy" id="458696"/>
    <lineage>
        <taxon>Eukaryota</taxon>
        <taxon>Viridiplantae</taxon>
        <taxon>Streptophyta</taxon>
        <taxon>Embryophyta</taxon>
        <taxon>Tracheophyta</taxon>
        <taxon>Spermatophyta</taxon>
        <taxon>Magnoliopsida</taxon>
        <taxon>eudicotyledons</taxon>
        <taxon>Gunneridae</taxon>
        <taxon>Pentapetalae</taxon>
        <taxon>rosids</taxon>
        <taxon>fabids</taxon>
        <taxon>Celastrales</taxon>
        <taxon>Celastraceae</taxon>
        <taxon>Tripterygium</taxon>
    </lineage>
</organism>
<evidence type="ECO:0000256" key="1">
    <source>
        <dbReference type="SAM" id="MobiDB-lite"/>
    </source>
</evidence>
<evidence type="ECO:0000313" key="2">
    <source>
        <dbReference type="EMBL" id="KAF5743645.1"/>
    </source>
</evidence>
<reference evidence="2 3" key="1">
    <citation type="journal article" date="2020" name="Nat. Commun.">
        <title>Genome of Tripterygium wilfordii and identification of cytochrome P450 involved in triptolide biosynthesis.</title>
        <authorList>
            <person name="Tu L."/>
            <person name="Su P."/>
            <person name="Zhang Z."/>
            <person name="Gao L."/>
            <person name="Wang J."/>
            <person name="Hu T."/>
            <person name="Zhou J."/>
            <person name="Zhang Y."/>
            <person name="Zhao Y."/>
            <person name="Liu Y."/>
            <person name="Song Y."/>
            <person name="Tong Y."/>
            <person name="Lu Y."/>
            <person name="Yang J."/>
            <person name="Xu C."/>
            <person name="Jia M."/>
            <person name="Peters R.J."/>
            <person name="Huang L."/>
            <person name="Gao W."/>
        </authorList>
    </citation>
    <scope>NUCLEOTIDE SEQUENCE [LARGE SCALE GENOMIC DNA]</scope>
    <source>
        <strain evidence="3">cv. XIE 37</strain>
        <tissue evidence="2">Leaf</tissue>
    </source>
</reference>
<gene>
    <name evidence="2" type="ORF">HS088_TW08G00230</name>
</gene>
<feature type="region of interest" description="Disordered" evidence="1">
    <location>
        <begin position="1"/>
        <end position="27"/>
    </location>
</feature>
<dbReference type="AlphaFoldDB" id="A0A7J7DB90"/>
<dbReference type="EMBL" id="JAAARO010000008">
    <property type="protein sequence ID" value="KAF5743645.1"/>
    <property type="molecule type" value="Genomic_DNA"/>
</dbReference>